<evidence type="ECO:0000256" key="10">
    <source>
        <dbReference type="PIRSR" id="PIRSR000094-3"/>
    </source>
</evidence>
<feature type="binding site" evidence="10">
    <location>
        <position position="13"/>
    </location>
    <ligand>
        <name>NAD(+)</name>
        <dbReference type="ChEBI" id="CHEBI:57540"/>
    </ligand>
</feature>
<dbReference type="eggNOG" id="COG0623">
    <property type="taxonomic scope" value="Bacteria"/>
</dbReference>
<dbReference type="Pfam" id="PF13561">
    <property type="entry name" value="adh_short_C2"/>
    <property type="match status" value="1"/>
</dbReference>
<dbReference type="InterPro" id="IPR014358">
    <property type="entry name" value="Enoyl-ACP_Rdtase_NADH"/>
</dbReference>
<organism evidence="11 12">
    <name type="scientific">Marinobacterium stanieri</name>
    <dbReference type="NCBI Taxonomy" id="49186"/>
    <lineage>
        <taxon>Bacteria</taxon>
        <taxon>Pseudomonadati</taxon>
        <taxon>Pseudomonadota</taxon>
        <taxon>Gammaproteobacteria</taxon>
        <taxon>Oceanospirillales</taxon>
        <taxon>Oceanospirillaceae</taxon>
        <taxon>Marinobacterium</taxon>
    </lineage>
</organism>
<evidence type="ECO:0000256" key="4">
    <source>
        <dbReference type="ARBA" id="ARBA00022832"/>
    </source>
</evidence>
<dbReference type="SUPFAM" id="SSF51735">
    <property type="entry name" value="NAD(P)-binding Rossmann-fold domains"/>
    <property type="match status" value="1"/>
</dbReference>
<evidence type="ECO:0000256" key="9">
    <source>
        <dbReference type="PIRSR" id="PIRSR000094-1"/>
    </source>
</evidence>
<evidence type="ECO:0000313" key="11">
    <source>
        <dbReference type="EMBL" id="SIQ97385.1"/>
    </source>
</evidence>
<dbReference type="Proteomes" id="UP000186895">
    <property type="component" value="Unassembled WGS sequence"/>
</dbReference>
<keyword evidence="6" id="KW-0443">Lipid metabolism</keyword>
<sequence length="254" mass="27458">MIDLSGKKGIVFGVANDKSIAYGCADVLRQLGADICLTYLNEKAKPYVAPLADQLDARLFLPCNVAEPGEMEAVFDTVKEEWGEIDFLIHSIAWSPLDELHGQLLDSTAEGFCKAVDISCHSFIRMAKLAKPLMPNGGTLLTMSYHGAERVVENYNMMGPIKAALDSSVRYLASELGPHQVRVHSLSPGPMPTRAASGIQAFDKLMDDAIERSPLHRLGTPEDVGNMAAFLVSDQAASLTGNLIHIDAGHHLMA</sequence>
<dbReference type="PANTHER" id="PTHR43159:SF2">
    <property type="entry name" value="ENOYL-[ACYL-CARRIER-PROTEIN] REDUCTASE [NADH], CHLOROPLASTIC"/>
    <property type="match status" value="1"/>
</dbReference>
<dbReference type="InterPro" id="IPR036291">
    <property type="entry name" value="NAD(P)-bd_dom_sf"/>
</dbReference>
<evidence type="ECO:0000256" key="5">
    <source>
        <dbReference type="ARBA" id="ARBA00023002"/>
    </source>
</evidence>
<feature type="binding site" evidence="10">
    <location>
        <position position="92"/>
    </location>
    <ligand>
        <name>NAD(+)</name>
        <dbReference type="ChEBI" id="CHEBI:57540"/>
    </ligand>
</feature>
<evidence type="ECO:0000256" key="8">
    <source>
        <dbReference type="PIRNR" id="PIRNR000094"/>
    </source>
</evidence>
<dbReference type="EMBL" id="FTMN01000012">
    <property type="protein sequence ID" value="SIQ97385.1"/>
    <property type="molecule type" value="Genomic_DNA"/>
</dbReference>
<accession>A0A1N6X4Y3</accession>
<gene>
    <name evidence="11" type="ORF">SAMN05421647_112124</name>
</gene>
<keyword evidence="8 10" id="KW-0520">NAD</keyword>
<dbReference type="CDD" id="cd05372">
    <property type="entry name" value="ENR_SDR"/>
    <property type="match status" value="1"/>
</dbReference>
<dbReference type="Gene3D" id="3.40.50.720">
    <property type="entry name" value="NAD(P)-binding Rossmann-like Domain"/>
    <property type="match status" value="1"/>
</dbReference>
<comment type="catalytic activity">
    <reaction evidence="8">
        <text>a 2,3-saturated acyl-[ACP] + NAD(+) = a (2E)-enoyl-[ACP] + NADH + H(+)</text>
        <dbReference type="Rhea" id="RHEA:10240"/>
        <dbReference type="Rhea" id="RHEA-COMP:9925"/>
        <dbReference type="Rhea" id="RHEA-COMP:9926"/>
        <dbReference type="ChEBI" id="CHEBI:15378"/>
        <dbReference type="ChEBI" id="CHEBI:57540"/>
        <dbReference type="ChEBI" id="CHEBI:57945"/>
        <dbReference type="ChEBI" id="CHEBI:78784"/>
        <dbReference type="ChEBI" id="CHEBI:78785"/>
        <dbReference type="EC" id="1.3.1.9"/>
    </reaction>
</comment>
<dbReference type="PANTHER" id="PTHR43159">
    <property type="entry name" value="ENOYL-[ACYL-CARRIER-PROTEIN] REDUCTASE"/>
    <property type="match status" value="1"/>
</dbReference>
<dbReference type="GO" id="GO:0006633">
    <property type="term" value="P:fatty acid biosynthetic process"/>
    <property type="evidence" value="ECO:0007669"/>
    <property type="project" value="UniProtKB-UniPathway"/>
</dbReference>
<dbReference type="UniPathway" id="UPA00094"/>
<evidence type="ECO:0000256" key="6">
    <source>
        <dbReference type="ARBA" id="ARBA00023098"/>
    </source>
</evidence>
<dbReference type="RefSeq" id="WP_139327245.1">
    <property type="nucleotide sequence ID" value="NZ_FTMN01000012.1"/>
</dbReference>
<dbReference type="PIRSF" id="PIRSF000094">
    <property type="entry name" value="Enoyl-ACP_rdct"/>
    <property type="match status" value="1"/>
</dbReference>
<evidence type="ECO:0000313" key="12">
    <source>
        <dbReference type="Proteomes" id="UP000186895"/>
    </source>
</evidence>
<keyword evidence="3 8" id="KW-0444">Lipid biosynthesis</keyword>
<keyword evidence="7 8" id="KW-0275">Fatty acid biosynthesis</keyword>
<reference evidence="11 12" key="1">
    <citation type="submission" date="2017-01" db="EMBL/GenBank/DDBJ databases">
        <authorList>
            <person name="Mah S.A."/>
            <person name="Swanson W.J."/>
            <person name="Moy G.W."/>
            <person name="Vacquier V.D."/>
        </authorList>
    </citation>
    <scope>NUCLEOTIDE SEQUENCE [LARGE SCALE GENOMIC DNA]</scope>
    <source>
        <strain evidence="11 12">DSM 7027</strain>
    </source>
</reference>
<feature type="binding site" evidence="10">
    <location>
        <position position="162"/>
    </location>
    <ligand>
        <name>NAD(+)</name>
        <dbReference type="ChEBI" id="CHEBI:57540"/>
    </ligand>
</feature>
<dbReference type="GO" id="GO:0004318">
    <property type="term" value="F:enoyl-[acyl-carrier-protein] reductase (NADH) activity"/>
    <property type="evidence" value="ECO:0007669"/>
    <property type="project" value="UniProtKB-EC"/>
</dbReference>
<dbReference type="PRINTS" id="PR00081">
    <property type="entry name" value="GDHRDH"/>
</dbReference>
<feature type="active site" description="Proton acceptor" evidence="9">
    <location>
        <position position="155"/>
    </location>
</feature>
<evidence type="ECO:0000256" key="7">
    <source>
        <dbReference type="ARBA" id="ARBA00023160"/>
    </source>
</evidence>
<feature type="active site" description="Proton acceptor" evidence="9">
    <location>
        <position position="145"/>
    </location>
</feature>
<keyword evidence="4" id="KW-0276">Fatty acid metabolism</keyword>
<comment type="pathway">
    <text evidence="1">Lipid metabolism; fatty acid biosynthesis.</text>
</comment>
<proteinExistence type="inferred from homology"/>
<dbReference type="NCBIfam" id="NF005717">
    <property type="entry name" value="PRK07533.1"/>
    <property type="match status" value="1"/>
</dbReference>
<dbReference type="InterPro" id="IPR002347">
    <property type="entry name" value="SDR_fam"/>
</dbReference>
<evidence type="ECO:0000256" key="1">
    <source>
        <dbReference type="ARBA" id="ARBA00005194"/>
    </source>
</evidence>
<evidence type="ECO:0000256" key="2">
    <source>
        <dbReference type="ARBA" id="ARBA00009233"/>
    </source>
</evidence>
<protein>
    <recommendedName>
        <fullName evidence="8">Enoyl-[acyl-carrier-protein] reductase [NADH]</fullName>
        <ecNumber evidence="8">1.3.1.9</ecNumber>
    </recommendedName>
</protein>
<evidence type="ECO:0000256" key="3">
    <source>
        <dbReference type="ARBA" id="ARBA00022516"/>
    </source>
</evidence>
<name>A0A1N6X4Y3_9GAMM</name>
<dbReference type="STRING" id="49186.SAMN05421647_112124"/>
<dbReference type="EC" id="1.3.1.9" evidence="8"/>
<dbReference type="AlphaFoldDB" id="A0A1N6X4Y3"/>
<feature type="binding site" evidence="10">
    <location>
        <begin position="19"/>
        <end position="20"/>
    </location>
    <ligand>
        <name>NAD(+)</name>
        <dbReference type="ChEBI" id="CHEBI:57540"/>
    </ligand>
</feature>
<keyword evidence="5 8" id="KW-0560">Oxidoreductase</keyword>
<comment type="similarity">
    <text evidence="2 8">Belongs to the short-chain dehydrogenases/reductases (SDR) family. FabI subfamily.</text>
</comment>
<keyword evidence="12" id="KW-1185">Reference proteome</keyword>